<protein>
    <submittedName>
        <fullName evidence="2">Uncharacterized protein</fullName>
    </submittedName>
</protein>
<dbReference type="OrthoDB" id="2801644at2759"/>
<gene>
    <name evidence="2" type="ORF">FOMPIDRAFT_1016244</name>
</gene>
<dbReference type="Proteomes" id="UP000015241">
    <property type="component" value="Unassembled WGS sequence"/>
</dbReference>
<dbReference type="InParanoid" id="S8FRB6"/>
<keyword evidence="3" id="KW-1185">Reference proteome</keyword>
<reference evidence="2 3" key="1">
    <citation type="journal article" date="2012" name="Science">
        <title>The Paleozoic origin of enzymatic lignin decomposition reconstructed from 31 fungal genomes.</title>
        <authorList>
            <person name="Floudas D."/>
            <person name="Binder M."/>
            <person name="Riley R."/>
            <person name="Barry K."/>
            <person name="Blanchette R.A."/>
            <person name="Henrissat B."/>
            <person name="Martinez A.T."/>
            <person name="Otillar R."/>
            <person name="Spatafora J.W."/>
            <person name="Yadav J.S."/>
            <person name="Aerts A."/>
            <person name="Benoit I."/>
            <person name="Boyd A."/>
            <person name="Carlson A."/>
            <person name="Copeland A."/>
            <person name="Coutinho P.M."/>
            <person name="de Vries R.P."/>
            <person name="Ferreira P."/>
            <person name="Findley K."/>
            <person name="Foster B."/>
            <person name="Gaskell J."/>
            <person name="Glotzer D."/>
            <person name="Gorecki P."/>
            <person name="Heitman J."/>
            <person name="Hesse C."/>
            <person name="Hori C."/>
            <person name="Igarashi K."/>
            <person name="Jurgens J.A."/>
            <person name="Kallen N."/>
            <person name="Kersten P."/>
            <person name="Kohler A."/>
            <person name="Kuees U."/>
            <person name="Kumar T.K.A."/>
            <person name="Kuo A."/>
            <person name="LaButti K."/>
            <person name="Larrondo L.F."/>
            <person name="Lindquist E."/>
            <person name="Ling A."/>
            <person name="Lombard V."/>
            <person name="Lucas S."/>
            <person name="Lundell T."/>
            <person name="Martin R."/>
            <person name="McLaughlin D.J."/>
            <person name="Morgenstern I."/>
            <person name="Morin E."/>
            <person name="Murat C."/>
            <person name="Nagy L.G."/>
            <person name="Nolan M."/>
            <person name="Ohm R.A."/>
            <person name="Patyshakuliyeva A."/>
            <person name="Rokas A."/>
            <person name="Ruiz-Duenas F.J."/>
            <person name="Sabat G."/>
            <person name="Salamov A."/>
            <person name="Samejima M."/>
            <person name="Schmutz J."/>
            <person name="Slot J.C."/>
            <person name="St John F."/>
            <person name="Stenlid J."/>
            <person name="Sun H."/>
            <person name="Sun S."/>
            <person name="Syed K."/>
            <person name="Tsang A."/>
            <person name="Wiebenga A."/>
            <person name="Young D."/>
            <person name="Pisabarro A."/>
            <person name="Eastwood D.C."/>
            <person name="Martin F."/>
            <person name="Cullen D."/>
            <person name="Grigoriev I.V."/>
            <person name="Hibbett D.S."/>
        </authorList>
    </citation>
    <scope>NUCLEOTIDE SEQUENCE</scope>
    <source>
        <strain evidence="3">FP-58527</strain>
    </source>
</reference>
<proteinExistence type="predicted"/>
<evidence type="ECO:0000313" key="3">
    <source>
        <dbReference type="Proteomes" id="UP000015241"/>
    </source>
</evidence>
<dbReference type="AlphaFoldDB" id="S8FRB6"/>
<evidence type="ECO:0000313" key="2">
    <source>
        <dbReference type="EMBL" id="EPT00805.1"/>
    </source>
</evidence>
<feature type="region of interest" description="Disordered" evidence="1">
    <location>
        <begin position="281"/>
        <end position="330"/>
    </location>
</feature>
<organism evidence="2 3">
    <name type="scientific">Fomitopsis schrenkii</name>
    <name type="common">Brown rot fungus</name>
    <dbReference type="NCBI Taxonomy" id="2126942"/>
    <lineage>
        <taxon>Eukaryota</taxon>
        <taxon>Fungi</taxon>
        <taxon>Dikarya</taxon>
        <taxon>Basidiomycota</taxon>
        <taxon>Agaricomycotina</taxon>
        <taxon>Agaricomycetes</taxon>
        <taxon>Polyporales</taxon>
        <taxon>Fomitopsis</taxon>
    </lineage>
</organism>
<dbReference type="HOGENOM" id="CLU_605553_0_0_1"/>
<sequence length="452" mass="48542">MNTSDDHSAHLPLAFDASLSMSMAHITMDGSATGIQSYTEYEKDTTPSSDIGILCSELSMASLFNLEDVPAAVDSVPDTATPSWEGHDITESPMEATIPCGNNSQFFLRIVESALVQGSSVPIVDNGTFSGEILPSSTFLPASGISCANTEQVYSASPVPSPCYSDEYNIEEYIRDMSPVTCVNPAAISPVPSLCYPTNEDGSPAVSTASSPTVTYHTPYSPVPSLYYYSESSPEVESPVQYRALLQPALTAVGPAPSPVEEESVLSRAYRAIGATLVPSSPSQFPSPTLVASASARKTASPSRKTVSSTSRRAPQPISPPPRNLQLPLDPAHTSLTYEEGAFRCPVAGCGYKPPASLRTLDVRRHFETHRSEENKKRWVCCGVPVNRAREYGIEDVSGAYMWRGCWLVGGCCKGFSRRDSLGRHLDNSNNQCLGHQDMADYLTQSGLAEEA</sequence>
<dbReference type="eggNOG" id="ENOG502SU3J">
    <property type="taxonomic scope" value="Eukaryota"/>
</dbReference>
<name>S8FRB6_FOMSC</name>
<evidence type="ECO:0000256" key="1">
    <source>
        <dbReference type="SAM" id="MobiDB-lite"/>
    </source>
</evidence>
<dbReference type="EMBL" id="KE504146">
    <property type="protein sequence ID" value="EPT00805.1"/>
    <property type="molecule type" value="Genomic_DNA"/>
</dbReference>
<accession>S8FRB6</accession>
<feature type="compositionally biased region" description="Polar residues" evidence="1">
    <location>
        <begin position="281"/>
        <end position="313"/>
    </location>
</feature>
<dbReference type="STRING" id="743788.S8FRB6"/>